<protein>
    <submittedName>
        <fullName evidence="1">Uncharacterized protein</fullName>
    </submittedName>
</protein>
<dbReference type="AlphaFoldDB" id="A0A3A9KA92"/>
<evidence type="ECO:0000313" key="1">
    <source>
        <dbReference type="EMBL" id="RKL67361.1"/>
    </source>
</evidence>
<organism evidence="1 2">
    <name type="scientific">Salipaludibacillus neizhouensis</name>
    <dbReference type="NCBI Taxonomy" id="885475"/>
    <lineage>
        <taxon>Bacteria</taxon>
        <taxon>Bacillati</taxon>
        <taxon>Bacillota</taxon>
        <taxon>Bacilli</taxon>
        <taxon>Bacillales</taxon>
        <taxon>Bacillaceae</taxon>
    </lineage>
</organism>
<dbReference type="RefSeq" id="WP_110935475.1">
    <property type="nucleotide sequence ID" value="NZ_KZ614146.1"/>
</dbReference>
<dbReference type="OrthoDB" id="1934429at2"/>
<dbReference type="Proteomes" id="UP000281498">
    <property type="component" value="Unassembled WGS sequence"/>
</dbReference>
<reference evidence="1 2" key="1">
    <citation type="submission" date="2017-10" db="EMBL/GenBank/DDBJ databases">
        <title>Bacillus sp. nov., a halophilic bacterium isolated from a Keqin Lake.</title>
        <authorList>
            <person name="Wang H."/>
        </authorList>
    </citation>
    <scope>NUCLEOTIDE SEQUENCE [LARGE SCALE GENOMIC DNA]</scope>
    <source>
        <strain evidence="1 2">KCTC 13187</strain>
    </source>
</reference>
<dbReference type="EMBL" id="PDOE01000003">
    <property type="protein sequence ID" value="RKL67361.1"/>
    <property type="molecule type" value="Genomic_DNA"/>
</dbReference>
<name>A0A3A9KA92_9BACI</name>
<dbReference type="Gene3D" id="1.20.1260.10">
    <property type="match status" value="1"/>
</dbReference>
<accession>A0A3A9KA92</accession>
<sequence>MPNILESIQHAFNSIVDDEPKPPLNIIEVSYSWLYYSIAKKSIAFEEGGLNTTRDDELKGILKVV</sequence>
<gene>
    <name evidence="1" type="ORF">CR203_08305</name>
</gene>
<evidence type="ECO:0000313" key="2">
    <source>
        <dbReference type="Proteomes" id="UP000281498"/>
    </source>
</evidence>
<keyword evidence="2" id="KW-1185">Reference proteome</keyword>
<comment type="caution">
    <text evidence="1">The sequence shown here is derived from an EMBL/GenBank/DDBJ whole genome shotgun (WGS) entry which is preliminary data.</text>
</comment>
<proteinExistence type="predicted"/>
<dbReference type="InterPro" id="IPR012347">
    <property type="entry name" value="Ferritin-like"/>
</dbReference>